<gene>
    <name evidence="11 12" type="primary">aroK</name>
    <name evidence="12" type="ORF">J41TS12_35330</name>
</gene>
<evidence type="ECO:0000256" key="9">
    <source>
        <dbReference type="ARBA" id="ARBA00023141"/>
    </source>
</evidence>
<feature type="binding site" evidence="11">
    <location>
        <position position="20"/>
    </location>
    <ligand>
        <name>Mg(2+)</name>
        <dbReference type="ChEBI" id="CHEBI:18420"/>
    </ligand>
</feature>
<comment type="caution">
    <text evidence="11">Lacks conserved residue(s) required for the propagation of feature annotation.</text>
</comment>
<dbReference type="EMBL" id="BORR01000014">
    <property type="protein sequence ID" value="GIO38672.1"/>
    <property type="molecule type" value="Genomic_DNA"/>
</dbReference>
<reference evidence="12 13" key="1">
    <citation type="submission" date="2021-03" db="EMBL/GenBank/DDBJ databases">
        <title>Antimicrobial resistance genes in bacteria isolated from Japanese honey, and their potential for conferring macrolide and lincosamide resistance in the American foulbrood pathogen Paenibacillus larvae.</title>
        <authorList>
            <person name="Okamoto M."/>
            <person name="Kumagai M."/>
            <person name="Kanamori H."/>
            <person name="Takamatsu D."/>
        </authorList>
    </citation>
    <scope>NUCLEOTIDE SEQUENCE [LARGE SCALE GENOMIC DNA]</scope>
    <source>
        <strain evidence="12 13">J41TS12</strain>
    </source>
</reference>
<keyword evidence="8 11" id="KW-0067">ATP-binding</keyword>
<evidence type="ECO:0000256" key="10">
    <source>
        <dbReference type="ARBA" id="ARBA00048567"/>
    </source>
</evidence>
<evidence type="ECO:0000256" key="5">
    <source>
        <dbReference type="ARBA" id="ARBA00022679"/>
    </source>
</evidence>
<evidence type="ECO:0000256" key="2">
    <source>
        <dbReference type="ARBA" id="ARBA00006997"/>
    </source>
</evidence>
<feature type="binding site" evidence="11">
    <location>
        <position position="122"/>
    </location>
    <ligand>
        <name>ATP</name>
        <dbReference type="ChEBI" id="CHEBI:30616"/>
    </ligand>
</feature>
<keyword evidence="11" id="KW-0479">Metal-binding</keyword>
<comment type="subcellular location">
    <subcellularLocation>
        <location evidence="11">Cytoplasm</location>
    </subcellularLocation>
</comment>
<dbReference type="GO" id="GO:0008652">
    <property type="term" value="P:amino acid biosynthetic process"/>
    <property type="evidence" value="ECO:0007669"/>
    <property type="project" value="UniProtKB-KW"/>
</dbReference>
<dbReference type="SUPFAM" id="SSF52540">
    <property type="entry name" value="P-loop containing nucleoside triphosphate hydrolases"/>
    <property type="match status" value="1"/>
</dbReference>
<dbReference type="GO" id="GO:0000287">
    <property type="term" value="F:magnesium ion binding"/>
    <property type="evidence" value="ECO:0007669"/>
    <property type="project" value="UniProtKB-UniRule"/>
</dbReference>
<dbReference type="GO" id="GO:0004765">
    <property type="term" value="F:shikimate kinase activity"/>
    <property type="evidence" value="ECO:0007669"/>
    <property type="project" value="UniProtKB-UniRule"/>
</dbReference>
<feature type="binding site" evidence="11">
    <location>
        <begin position="16"/>
        <end position="21"/>
    </location>
    <ligand>
        <name>ATP</name>
        <dbReference type="ChEBI" id="CHEBI:30616"/>
    </ligand>
</feature>
<evidence type="ECO:0000256" key="3">
    <source>
        <dbReference type="ARBA" id="ARBA00012154"/>
    </source>
</evidence>
<dbReference type="Proteomes" id="UP000681162">
    <property type="component" value="Unassembled WGS sequence"/>
</dbReference>
<evidence type="ECO:0000256" key="7">
    <source>
        <dbReference type="ARBA" id="ARBA00022777"/>
    </source>
</evidence>
<dbReference type="EC" id="2.7.1.71" evidence="3 11"/>
<comment type="catalytic activity">
    <reaction evidence="10 11">
        <text>shikimate + ATP = 3-phosphoshikimate + ADP + H(+)</text>
        <dbReference type="Rhea" id="RHEA:13121"/>
        <dbReference type="ChEBI" id="CHEBI:15378"/>
        <dbReference type="ChEBI" id="CHEBI:30616"/>
        <dbReference type="ChEBI" id="CHEBI:36208"/>
        <dbReference type="ChEBI" id="CHEBI:145989"/>
        <dbReference type="ChEBI" id="CHEBI:456216"/>
        <dbReference type="EC" id="2.7.1.71"/>
    </reaction>
</comment>
<dbReference type="InterPro" id="IPR031322">
    <property type="entry name" value="Shikimate/glucono_kinase"/>
</dbReference>
<sequence length="174" mass="18750">MVKEKQDNIVLIGMMGTGKTTVGARLAEETGYPLVDLDALISEKAGCPIPQLFAERGEPYFRDLEAAVLKDVLAQEGIILATGGGAVLREENCREMAARGWVVALKATVEEIVSRVGEDPGRPLLAGGARSRVEALLDQRRQAYDFAHVIIDTSGKSPEEVSAEILTHYRGSSN</sequence>
<comment type="similarity">
    <text evidence="2 11">Belongs to the shikimate kinase family.</text>
</comment>
<feature type="binding site" evidence="11">
    <location>
        <position position="84"/>
    </location>
    <ligand>
        <name>substrate</name>
    </ligand>
</feature>
<dbReference type="GO" id="GO:0009073">
    <property type="term" value="P:aromatic amino acid family biosynthetic process"/>
    <property type="evidence" value="ECO:0007669"/>
    <property type="project" value="UniProtKB-KW"/>
</dbReference>
<protein>
    <recommendedName>
        <fullName evidence="3 11">Shikimate kinase</fullName>
        <shortName evidence="11">SK</shortName>
        <ecNumber evidence="3 11">2.7.1.71</ecNumber>
    </recommendedName>
</protein>
<keyword evidence="9 11" id="KW-0057">Aromatic amino acid biosynthesis</keyword>
<dbReference type="Gene3D" id="3.40.50.300">
    <property type="entry name" value="P-loop containing nucleotide triphosphate hydrolases"/>
    <property type="match status" value="1"/>
</dbReference>
<comment type="cofactor">
    <cofactor evidence="11">
        <name>Mg(2+)</name>
        <dbReference type="ChEBI" id="CHEBI:18420"/>
    </cofactor>
    <text evidence="11">Binds 1 Mg(2+) ion per subunit.</text>
</comment>
<dbReference type="HAMAP" id="MF_00109">
    <property type="entry name" value="Shikimate_kinase"/>
    <property type="match status" value="1"/>
</dbReference>
<evidence type="ECO:0000256" key="8">
    <source>
        <dbReference type="ARBA" id="ARBA00022840"/>
    </source>
</evidence>
<keyword evidence="11" id="KW-0460">Magnesium</keyword>
<feature type="binding site" evidence="11">
    <location>
        <position position="140"/>
    </location>
    <ligand>
        <name>substrate</name>
    </ligand>
</feature>
<feature type="binding site" evidence="11">
    <location>
        <position position="62"/>
    </location>
    <ligand>
        <name>substrate</name>
    </ligand>
</feature>
<feature type="binding site" evidence="11">
    <location>
        <position position="38"/>
    </location>
    <ligand>
        <name>substrate</name>
    </ligand>
</feature>
<evidence type="ECO:0000256" key="11">
    <source>
        <dbReference type="HAMAP-Rule" id="MF_00109"/>
    </source>
</evidence>
<organism evidence="12 13">
    <name type="scientific">Paenibacillus antibioticophila</name>
    <dbReference type="NCBI Taxonomy" id="1274374"/>
    <lineage>
        <taxon>Bacteria</taxon>
        <taxon>Bacillati</taxon>
        <taxon>Bacillota</taxon>
        <taxon>Bacilli</taxon>
        <taxon>Bacillales</taxon>
        <taxon>Paenibacillaceae</taxon>
        <taxon>Paenibacillus</taxon>
    </lineage>
</organism>
<keyword evidence="13" id="KW-1185">Reference proteome</keyword>
<dbReference type="InterPro" id="IPR023000">
    <property type="entry name" value="Shikimate_kinase_CS"/>
</dbReference>
<dbReference type="Pfam" id="PF01202">
    <property type="entry name" value="SKI"/>
    <property type="match status" value="1"/>
</dbReference>
<dbReference type="PRINTS" id="PR01100">
    <property type="entry name" value="SHIKIMTKNASE"/>
</dbReference>
<dbReference type="CDD" id="cd00464">
    <property type="entry name" value="SK"/>
    <property type="match status" value="1"/>
</dbReference>
<dbReference type="InterPro" id="IPR027417">
    <property type="entry name" value="P-loop_NTPase"/>
</dbReference>
<evidence type="ECO:0000256" key="4">
    <source>
        <dbReference type="ARBA" id="ARBA00022605"/>
    </source>
</evidence>
<comment type="subunit">
    <text evidence="11">Monomer.</text>
</comment>
<keyword evidence="6 11" id="KW-0547">Nucleotide-binding</keyword>
<comment type="function">
    <text evidence="11">Catalyzes the specific phosphorylation of the 3-hydroxyl group of shikimic acid using ATP as a cosubstrate.</text>
</comment>
<dbReference type="InterPro" id="IPR000623">
    <property type="entry name" value="Shikimate_kinase/TSH1"/>
</dbReference>
<evidence type="ECO:0000256" key="1">
    <source>
        <dbReference type="ARBA" id="ARBA00004842"/>
    </source>
</evidence>
<keyword evidence="7 11" id="KW-0418">Kinase</keyword>
<dbReference type="PANTHER" id="PTHR21087">
    <property type="entry name" value="SHIKIMATE KINASE"/>
    <property type="match status" value="1"/>
</dbReference>
<proteinExistence type="inferred from homology"/>
<evidence type="ECO:0000313" key="13">
    <source>
        <dbReference type="Proteomes" id="UP000681162"/>
    </source>
</evidence>
<dbReference type="GO" id="GO:0009423">
    <property type="term" value="P:chorismate biosynthetic process"/>
    <property type="evidence" value="ECO:0007669"/>
    <property type="project" value="UniProtKB-UniRule"/>
</dbReference>
<dbReference type="AlphaFoldDB" id="A0A919XT16"/>
<dbReference type="GO" id="GO:0005524">
    <property type="term" value="F:ATP binding"/>
    <property type="evidence" value="ECO:0007669"/>
    <property type="project" value="UniProtKB-UniRule"/>
</dbReference>
<dbReference type="PROSITE" id="PS01128">
    <property type="entry name" value="SHIKIMATE_KINASE"/>
    <property type="match status" value="1"/>
</dbReference>
<evidence type="ECO:0000256" key="6">
    <source>
        <dbReference type="ARBA" id="ARBA00022741"/>
    </source>
</evidence>
<accession>A0A919XT16</accession>
<name>A0A919XT16_9BACL</name>
<comment type="caution">
    <text evidence="12">The sequence shown here is derived from an EMBL/GenBank/DDBJ whole genome shotgun (WGS) entry which is preliminary data.</text>
</comment>
<keyword evidence="5 11" id="KW-0808">Transferase</keyword>
<evidence type="ECO:0000313" key="12">
    <source>
        <dbReference type="EMBL" id="GIO38672.1"/>
    </source>
</evidence>
<comment type="pathway">
    <text evidence="1 11">Metabolic intermediate biosynthesis; chorismate biosynthesis; chorismate from D-erythrose 4-phosphate and phosphoenolpyruvate: step 5/7.</text>
</comment>
<dbReference type="GO" id="GO:0005829">
    <property type="term" value="C:cytosol"/>
    <property type="evidence" value="ECO:0007669"/>
    <property type="project" value="TreeGrafter"/>
</dbReference>
<keyword evidence="4 11" id="KW-0028">Amino-acid biosynthesis</keyword>
<dbReference type="PANTHER" id="PTHR21087:SF16">
    <property type="entry name" value="SHIKIMATE KINASE 1, CHLOROPLASTIC"/>
    <property type="match status" value="1"/>
</dbReference>
<keyword evidence="11" id="KW-0963">Cytoplasm</keyword>